<organism evidence="1 2">
    <name type="scientific">Pallidibacillus thermolactis</name>
    <dbReference type="NCBI Taxonomy" id="251051"/>
    <lineage>
        <taxon>Bacteria</taxon>
        <taxon>Bacillati</taxon>
        <taxon>Bacillota</taxon>
        <taxon>Bacilli</taxon>
        <taxon>Bacillales</taxon>
        <taxon>Bacillaceae</taxon>
        <taxon>Pallidibacillus</taxon>
    </lineage>
</organism>
<evidence type="ECO:0000313" key="1">
    <source>
        <dbReference type="EMBL" id="MCU9594772.1"/>
    </source>
</evidence>
<keyword evidence="2" id="KW-1185">Reference proteome</keyword>
<gene>
    <name evidence="1" type="ORF">OEV82_10020</name>
</gene>
<name>A0ABT2WGE7_9BACI</name>
<sequence>MARKCVDINKLLEETKELEHIDTSFEMIRIDIDALLDEQEICELSDKNQE</sequence>
<dbReference type="EMBL" id="JAOUSE010000029">
    <property type="protein sequence ID" value="MCU9594772.1"/>
    <property type="molecule type" value="Genomic_DNA"/>
</dbReference>
<accession>A0ABT2WGE7</accession>
<dbReference type="Proteomes" id="UP001208656">
    <property type="component" value="Unassembled WGS sequence"/>
</dbReference>
<proteinExistence type="predicted"/>
<reference evidence="1 2" key="1">
    <citation type="submission" date="2022-10" db="EMBL/GenBank/DDBJ databases">
        <title>Description of Fervidibacillus gen. nov. in the family Fervidibacillaceae fam. nov. with two species, Fervidibacillus albus sp. nov., and Fervidibacillus halotolerans sp. nov., isolated from tidal flat sediments.</title>
        <authorList>
            <person name="Kwon K.K."/>
            <person name="Yang S.-H."/>
        </authorList>
    </citation>
    <scope>NUCLEOTIDE SEQUENCE [LARGE SCALE GENOMIC DNA]</scope>
    <source>
        <strain evidence="1 2">DSM 23332</strain>
    </source>
</reference>
<dbReference type="RefSeq" id="WP_173657998.1">
    <property type="nucleotide sequence ID" value="NZ_JAOUSE010000029.1"/>
</dbReference>
<protein>
    <submittedName>
        <fullName evidence="1">Uncharacterized protein</fullName>
    </submittedName>
</protein>
<evidence type="ECO:0000313" key="2">
    <source>
        <dbReference type="Proteomes" id="UP001208656"/>
    </source>
</evidence>
<comment type="caution">
    <text evidence="1">The sequence shown here is derived from an EMBL/GenBank/DDBJ whole genome shotgun (WGS) entry which is preliminary data.</text>
</comment>